<dbReference type="AlphaFoldDB" id="A0A3N4HL51"/>
<feature type="transmembrane region" description="Helical" evidence="2">
    <location>
        <begin position="56"/>
        <end position="78"/>
    </location>
</feature>
<evidence type="ECO:0000313" key="3">
    <source>
        <dbReference type="EMBL" id="RPA72600.1"/>
    </source>
</evidence>
<proteinExistence type="predicted"/>
<evidence type="ECO:0000256" key="1">
    <source>
        <dbReference type="SAM" id="MobiDB-lite"/>
    </source>
</evidence>
<dbReference type="Proteomes" id="UP000275078">
    <property type="component" value="Unassembled WGS sequence"/>
</dbReference>
<keyword evidence="2" id="KW-0472">Membrane</keyword>
<name>A0A3N4HL51_ASCIM</name>
<dbReference type="EMBL" id="ML119855">
    <property type="protein sequence ID" value="RPA72600.1"/>
    <property type="molecule type" value="Genomic_DNA"/>
</dbReference>
<reference evidence="3 4" key="1">
    <citation type="journal article" date="2018" name="Nat. Ecol. Evol.">
        <title>Pezizomycetes genomes reveal the molecular basis of ectomycorrhizal truffle lifestyle.</title>
        <authorList>
            <person name="Murat C."/>
            <person name="Payen T."/>
            <person name="Noel B."/>
            <person name="Kuo A."/>
            <person name="Morin E."/>
            <person name="Chen J."/>
            <person name="Kohler A."/>
            <person name="Krizsan K."/>
            <person name="Balestrini R."/>
            <person name="Da Silva C."/>
            <person name="Montanini B."/>
            <person name="Hainaut M."/>
            <person name="Levati E."/>
            <person name="Barry K.W."/>
            <person name="Belfiori B."/>
            <person name="Cichocki N."/>
            <person name="Clum A."/>
            <person name="Dockter R.B."/>
            <person name="Fauchery L."/>
            <person name="Guy J."/>
            <person name="Iotti M."/>
            <person name="Le Tacon F."/>
            <person name="Lindquist E.A."/>
            <person name="Lipzen A."/>
            <person name="Malagnac F."/>
            <person name="Mello A."/>
            <person name="Molinier V."/>
            <person name="Miyauchi S."/>
            <person name="Poulain J."/>
            <person name="Riccioni C."/>
            <person name="Rubini A."/>
            <person name="Sitrit Y."/>
            <person name="Splivallo R."/>
            <person name="Traeger S."/>
            <person name="Wang M."/>
            <person name="Zifcakova L."/>
            <person name="Wipf D."/>
            <person name="Zambonelli A."/>
            <person name="Paolocci F."/>
            <person name="Nowrousian M."/>
            <person name="Ottonello S."/>
            <person name="Baldrian P."/>
            <person name="Spatafora J.W."/>
            <person name="Henrissat B."/>
            <person name="Nagy L.G."/>
            <person name="Aury J.M."/>
            <person name="Wincker P."/>
            <person name="Grigoriev I.V."/>
            <person name="Bonfante P."/>
            <person name="Martin F.M."/>
        </authorList>
    </citation>
    <scope>NUCLEOTIDE SEQUENCE [LARGE SCALE GENOMIC DNA]</scope>
    <source>
        <strain evidence="3 4">RN42</strain>
    </source>
</reference>
<dbReference type="OrthoDB" id="5322539at2759"/>
<dbReference type="PANTHER" id="PTHR35041:SF6">
    <property type="entry name" value="FORMYLMETHIONINE DEFORMYLASE-LIKE PROTEIN-RELATED"/>
    <property type="match status" value="1"/>
</dbReference>
<keyword evidence="4" id="KW-1185">Reference proteome</keyword>
<accession>A0A3N4HL51</accession>
<keyword evidence="2" id="KW-0812">Transmembrane</keyword>
<feature type="region of interest" description="Disordered" evidence="1">
    <location>
        <begin position="292"/>
        <end position="316"/>
    </location>
</feature>
<keyword evidence="2" id="KW-1133">Transmembrane helix</keyword>
<gene>
    <name evidence="3" type="ORF">BJ508DRAFT_381488</name>
</gene>
<dbReference type="STRING" id="1160509.A0A3N4HL51"/>
<dbReference type="PANTHER" id="PTHR35041">
    <property type="entry name" value="MEDIATOR OF RNA POLYMERASE II TRANSCRIPTION SUBUNIT 1"/>
    <property type="match status" value="1"/>
</dbReference>
<evidence type="ECO:0000313" key="4">
    <source>
        <dbReference type="Proteomes" id="UP000275078"/>
    </source>
</evidence>
<evidence type="ECO:0000256" key="2">
    <source>
        <dbReference type="SAM" id="Phobius"/>
    </source>
</evidence>
<organism evidence="3 4">
    <name type="scientific">Ascobolus immersus RN42</name>
    <dbReference type="NCBI Taxonomy" id="1160509"/>
    <lineage>
        <taxon>Eukaryota</taxon>
        <taxon>Fungi</taxon>
        <taxon>Dikarya</taxon>
        <taxon>Ascomycota</taxon>
        <taxon>Pezizomycotina</taxon>
        <taxon>Pezizomycetes</taxon>
        <taxon>Pezizales</taxon>
        <taxon>Ascobolaceae</taxon>
        <taxon>Ascobolus</taxon>
    </lineage>
</organism>
<sequence length="562" mass="62821">MHPSEMARLYMQIKTPLWIIMCFVGGLLSATIHLLLFRWLDQKRPSDTIPQEWVQIISTVLAYITRSLLGASLGLAYVQHIWKKLRRVFLSAKRIDQLLSLPWSPIDLFNLKMMRKITMWKTPSPLGENPALYRGQNTSYQVQFTGPKLKCTEIPVDITELQQTIFGGARAQASLGNLTDVKVDDYQFALFSWRADRSKEGAPFFDVWYRQDTSISASAIDEANVTSTQSNLSCTRCLLGTADYTVEVINSVGQNPSKVTYTIKEDSFQLTTNSTESVPKSLYYFFFTDSEGKSVSASNPSRVGYNKEEQGNPSNPDGYPFWKRFLEVQSIAIFRAYANSLQGRIHNFGLGWVYTSVDRTNILATNLAEVSYDIQKKRLRLQATPAMLEQAFENVTVSLPMMGLEGWNTSVPIKVHQWANVYEFNAILLLGPYGGAILISFIFGTVGLFALRHNGWVSAKGNSFLQVATTISAPEATALREEAAKCDKGGEENFSKDLLKLELRFGQLIGDSADGSVTEMSTKSVSTGYKATEVARVRQRMGPASGFGTADELVPMEGRWDF</sequence>
<feature type="transmembrane region" description="Helical" evidence="2">
    <location>
        <begin position="16"/>
        <end position="36"/>
    </location>
</feature>
<protein>
    <submittedName>
        <fullName evidence="3">Uncharacterized protein</fullName>
    </submittedName>
</protein>
<feature type="transmembrane region" description="Helical" evidence="2">
    <location>
        <begin position="426"/>
        <end position="451"/>
    </location>
</feature>